<accession>A0A2K2D3N2</accession>
<dbReference type="EnsemblPlants" id="PNT68883">
    <property type="protein sequence ID" value="PNT68883"/>
    <property type="gene ID" value="BRADI_3g46597v3"/>
</dbReference>
<proteinExistence type="predicted"/>
<evidence type="ECO:0000313" key="4">
    <source>
        <dbReference type="Proteomes" id="UP000008810"/>
    </source>
</evidence>
<name>A0A2K2D3N2_BRADI</name>
<feature type="compositionally biased region" description="Basic and acidic residues" evidence="1">
    <location>
        <begin position="14"/>
        <end position="25"/>
    </location>
</feature>
<dbReference type="InParanoid" id="A0A2K2D3N2"/>
<dbReference type="Gramene" id="PNT68883">
    <property type="protein sequence ID" value="PNT68883"/>
    <property type="gene ID" value="BRADI_3g46597v3"/>
</dbReference>
<evidence type="ECO:0000313" key="2">
    <source>
        <dbReference type="EMBL" id="PNT68883.1"/>
    </source>
</evidence>
<organism evidence="2">
    <name type="scientific">Brachypodium distachyon</name>
    <name type="common">Purple false brome</name>
    <name type="synonym">Trachynia distachya</name>
    <dbReference type="NCBI Taxonomy" id="15368"/>
    <lineage>
        <taxon>Eukaryota</taxon>
        <taxon>Viridiplantae</taxon>
        <taxon>Streptophyta</taxon>
        <taxon>Embryophyta</taxon>
        <taxon>Tracheophyta</taxon>
        <taxon>Spermatophyta</taxon>
        <taxon>Magnoliopsida</taxon>
        <taxon>Liliopsida</taxon>
        <taxon>Poales</taxon>
        <taxon>Poaceae</taxon>
        <taxon>BOP clade</taxon>
        <taxon>Pooideae</taxon>
        <taxon>Stipodae</taxon>
        <taxon>Brachypodieae</taxon>
        <taxon>Brachypodium</taxon>
    </lineage>
</organism>
<evidence type="ECO:0000313" key="3">
    <source>
        <dbReference type="EnsemblPlants" id="PNT68883"/>
    </source>
</evidence>
<feature type="region of interest" description="Disordered" evidence="1">
    <location>
        <begin position="1"/>
        <end position="32"/>
    </location>
</feature>
<protein>
    <submittedName>
        <fullName evidence="2 3">Uncharacterized protein</fullName>
    </submittedName>
</protein>
<dbReference type="AlphaFoldDB" id="A0A2K2D3N2"/>
<keyword evidence="4" id="KW-1185">Reference proteome</keyword>
<sequence length="44" mass="4828">MKVTMRLPNASNGLEKDTTPHKENGEDLPTVPATTANFYISLKP</sequence>
<reference evidence="3" key="3">
    <citation type="submission" date="2018-08" db="UniProtKB">
        <authorList>
            <consortium name="EnsemblPlants"/>
        </authorList>
    </citation>
    <scope>IDENTIFICATION</scope>
    <source>
        <strain evidence="3">cv. Bd21</strain>
    </source>
</reference>
<dbReference type="EMBL" id="CM000882">
    <property type="protein sequence ID" value="PNT68883.1"/>
    <property type="molecule type" value="Genomic_DNA"/>
</dbReference>
<gene>
    <name evidence="2" type="ORF">BRADI_3g46597v3</name>
</gene>
<reference evidence="2" key="2">
    <citation type="submission" date="2017-06" db="EMBL/GenBank/DDBJ databases">
        <title>WGS assembly of Brachypodium distachyon.</title>
        <authorList>
            <consortium name="The International Brachypodium Initiative"/>
            <person name="Lucas S."/>
            <person name="Harmon-Smith M."/>
            <person name="Lail K."/>
            <person name="Tice H."/>
            <person name="Grimwood J."/>
            <person name="Bruce D."/>
            <person name="Barry K."/>
            <person name="Shu S."/>
            <person name="Lindquist E."/>
            <person name="Wang M."/>
            <person name="Pitluck S."/>
            <person name="Vogel J.P."/>
            <person name="Garvin D.F."/>
            <person name="Mockler T.C."/>
            <person name="Schmutz J."/>
            <person name="Rokhsar D."/>
            <person name="Bevan M.W."/>
        </authorList>
    </citation>
    <scope>NUCLEOTIDE SEQUENCE</scope>
    <source>
        <strain evidence="2">Bd21</strain>
    </source>
</reference>
<evidence type="ECO:0000256" key="1">
    <source>
        <dbReference type="SAM" id="MobiDB-lite"/>
    </source>
</evidence>
<reference evidence="2 3" key="1">
    <citation type="journal article" date="2010" name="Nature">
        <title>Genome sequencing and analysis of the model grass Brachypodium distachyon.</title>
        <authorList>
            <consortium name="International Brachypodium Initiative"/>
        </authorList>
    </citation>
    <scope>NUCLEOTIDE SEQUENCE [LARGE SCALE GENOMIC DNA]</scope>
    <source>
        <strain evidence="2 3">Bd21</strain>
    </source>
</reference>
<dbReference type="Proteomes" id="UP000008810">
    <property type="component" value="Chromosome 3"/>
</dbReference>